<dbReference type="InterPro" id="IPR058033">
    <property type="entry name" value="ARM_TBCD_2nd"/>
</dbReference>
<evidence type="ECO:0000259" key="1">
    <source>
        <dbReference type="Pfam" id="PF25767"/>
    </source>
</evidence>
<dbReference type="SUPFAM" id="SSF48371">
    <property type="entry name" value="ARM repeat"/>
    <property type="match status" value="1"/>
</dbReference>
<dbReference type="PANTHER" id="PTHR12658">
    <property type="entry name" value="BETA-TUBULIN COFACTOR D"/>
    <property type="match status" value="1"/>
</dbReference>
<comment type="caution">
    <text evidence="2">The sequence shown here is derived from an EMBL/GenBank/DDBJ whole genome shotgun (WGS) entry which is preliminary data.</text>
</comment>
<evidence type="ECO:0000313" key="3">
    <source>
        <dbReference type="Proteomes" id="UP000590412"/>
    </source>
</evidence>
<feature type="domain" description="Tubulin-folding cofactor D ARM repeats" evidence="1">
    <location>
        <begin position="279"/>
        <end position="449"/>
    </location>
</feature>
<dbReference type="PANTHER" id="PTHR12658:SF0">
    <property type="entry name" value="TUBULIN-SPECIFIC CHAPERONE D"/>
    <property type="match status" value="1"/>
</dbReference>
<sequence>MDDLNIQVIKKSPQLHAEISNLIASLRHALKESESNRRVLYQSLTTKLVAIINEFELQPRLLEKQLGSYVKELSELFLENVLIGEFIGNIIYAIARVCTFKTVALFFSSDVYLFDCLLERCHDSSEAVRFVCLLWLCNLVIVPFPIKTIRVDLPESLKKTAQVSLTRFANISRTQVAASILYSRLLSRPDCSDMLDSFLDSMVNYWPKGGSSQKLGTFLVVNKLLKRVQISQSHVTGVYSCIIGDLLESQISNMSLVYSIKILSKLTVSHITGGSFVNAAELINNLVNDILLSDVTFETNLRYAMAKALSTITKQLSYTAVNYQNQLIQFILDLVDPKETNVPKLHTVLLSLGYISLSKNLPVQFQIDCIELARQHLFFKVPKGTILIGSQIRDSACFLIWSIVRNLKHAGPTLAEVFADLLQMLVFDELLLKRCSIAVIQEMLGRVGKDLVQATDKGEFIVNFVAKLGNLRLDQHVNYQFIDVLYHDIDLSFLIIPLVDSICEEDGDGHYLNKLLNQPPALELVPKTTANFDEIRSKLKMANKWHILFQLDAFNEGYCAFDNFVFDESKLDMVKGYLYSLKYKQLSELDWHNLLKISKYGNLVGEMREVVSHQKELPMREVLYHLPHDRNLSCTVFYFPNLDRNQYQSLISIMKDERVDAVVRANMITNLGENLPTYFKLEDIYSLFDDYTTTDQGDVGSKVRIAAINLVSKIGLLDESIKLKLIRLSGELMDKIRQLSFTVLTGLGFSWARLLQYYHGLEDQESRVQFWRGITFTCGSFIGNIKIINEAFCELLSYRPKVGDFNILLGFLNRTENASKRDVKLVSMVLQMILKMFDANYQFENKPSYQELFVKCYNLHINTRNLTRVKTVLQIFVHISQRCPKLRLRVYDRFLWILKHHPSKELRAFVGETILFEVVDSTSFSRYEIVDWFDINHSDLEFIEGVLKIRA</sequence>
<dbReference type="GO" id="GO:0007023">
    <property type="term" value="P:post-chaperonin tubulin folding pathway"/>
    <property type="evidence" value="ECO:0007669"/>
    <property type="project" value="InterPro"/>
</dbReference>
<dbReference type="Pfam" id="PF23579">
    <property type="entry name" value="ARM_TBCD"/>
    <property type="match status" value="1"/>
</dbReference>
<dbReference type="GO" id="GO:0005096">
    <property type="term" value="F:GTPase activator activity"/>
    <property type="evidence" value="ECO:0007669"/>
    <property type="project" value="InterPro"/>
</dbReference>
<dbReference type="AlphaFoldDB" id="A0A8X7NLY5"/>
<dbReference type="EMBL" id="JABWAB010000003">
    <property type="protein sequence ID" value="KAF6057656.1"/>
    <property type="molecule type" value="Genomic_DNA"/>
</dbReference>
<protein>
    <recommendedName>
        <fullName evidence="1">Tubulin-folding cofactor D ARM repeats domain-containing protein</fullName>
    </recommendedName>
</protein>
<name>A0A8X7NLY5_CANPA</name>
<dbReference type="InterPro" id="IPR033162">
    <property type="entry name" value="TBCD"/>
</dbReference>
<gene>
    <name evidence="2" type="ORF">FOB60_002211</name>
</gene>
<dbReference type="GO" id="GO:0000226">
    <property type="term" value="P:microtubule cytoskeleton organization"/>
    <property type="evidence" value="ECO:0007669"/>
    <property type="project" value="TreeGrafter"/>
</dbReference>
<accession>A0A8X7NLY5</accession>
<organism evidence="2 3">
    <name type="scientific">Candida parapsilosis</name>
    <name type="common">Yeast</name>
    <dbReference type="NCBI Taxonomy" id="5480"/>
    <lineage>
        <taxon>Eukaryota</taxon>
        <taxon>Fungi</taxon>
        <taxon>Dikarya</taxon>
        <taxon>Ascomycota</taxon>
        <taxon>Saccharomycotina</taxon>
        <taxon>Pichiomycetes</taxon>
        <taxon>Debaryomycetaceae</taxon>
        <taxon>Candida/Lodderomyces clade</taxon>
        <taxon>Candida</taxon>
    </lineage>
</organism>
<proteinExistence type="predicted"/>
<dbReference type="Pfam" id="PF25767">
    <property type="entry name" value="ARM_TBCD_2nd"/>
    <property type="match status" value="1"/>
</dbReference>
<dbReference type="GO" id="GO:0048487">
    <property type="term" value="F:beta-tubulin binding"/>
    <property type="evidence" value="ECO:0007669"/>
    <property type="project" value="InterPro"/>
</dbReference>
<evidence type="ECO:0000313" key="2">
    <source>
        <dbReference type="EMBL" id="KAF6057656.1"/>
    </source>
</evidence>
<dbReference type="InterPro" id="IPR016024">
    <property type="entry name" value="ARM-type_fold"/>
</dbReference>
<dbReference type="Proteomes" id="UP000590412">
    <property type="component" value="Unassembled WGS sequence"/>
</dbReference>
<dbReference type="GO" id="GO:0007021">
    <property type="term" value="P:tubulin complex assembly"/>
    <property type="evidence" value="ECO:0007669"/>
    <property type="project" value="InterPro"/>
</dbReference>
<reference evidence="2" key="1">
    <citation type="submission" date="2020-03" db="EMBL/GenBank/DDBJ databases">
        <title>FDA dAtabase for Regulatory Grade micrObial Sequences (FDA-ARGOS): Supporting development and validation of Infectious Disease Dx tests.</title>
        <authorList>
            <person name="Campos J."/>
            <person name="Goldberg B."/>
            <person name="Tallon L."/>
            <person name="Sadzewicz L."/>
            <person name="Vavikolanu K."/>
            <person name="Mehta A."/>
            <person name="Aluvathingal J."/>
            <person name="Nadendla S."/>
            <person name="Nandy P."/>
            <person name="Geyer C."/>
            <person name="Yan Y."/>
            <person name="Sichtig H."/>
        </authorList>
    </citation>
    <scope>NUCLEOTIDE SEQUENCE [LARGE SCALE GENOMIC DNA]</scope>
    <source>
        <strain evidence="2">FDAARGOS_652</strain>
    </source>
</reference>